<keyword evidence="2" id="KW-1185">Reference proteome</keyword>
<dbReference type="EMBL" id="CP011494">
    <property type="protein sequence ID" value="AKO51876.1"/>
    <property type="molecule type" value="Genomic_DNA"/>
</dbReference>
<dbReference type="KEGG" id="mpq:ABA45_05125"/>
<evidence type="ECO:0000313" key="1">
    <source>
        <dbReference type="EMBL" id="AKO51876.1"/>
    </source>
</evidence>
<proteinExistence type="predicted"/>
<protein>
    <submittedName>
        <fullName evidence="1">SOS cell division inhibitor</fullName>
    </submittedName>
</protein>
<dbReference type="Proteomes" id="UP000036406">
    <property type="component" value="Chromosome"/>
</dbReference>
<dbReference type="GO" id="GO:0051301">
    <property type="term" value="P:cell division"/>
    <property type="evidence" value="ECO:0007669"/>
    <property type="project" value="UniProtKB-KW"/>
</dbReference>
<sequence length="108" mass="11829">MAADHPAMVHLDQLLEHMQQALKDQNWELISRLSPEIKPAIEPLLEALEQGQLPAEIVRSQLQKVQQFVDAADGSAHRAKAAAQLELKEVNRNSSAAKAYGKVSSSPP</sequence>
<reference evidence="1 2" key="1">
    <citation type="submission" date="2015-05" db="EMBL/GenBank/DDBJ databases">
        <title>Complete genome of Marinobacter psychrophilus strain 20041T isolated from sea-ice of the Canadian Basin.</title>
        <authorList>
            <person name="Song L."/>
            <person name="Ren L."/>
            <person name="Yu Y."/>
            <person name="Wang X."/>
        </authorList>
    </citation>
    <scope>NUCLEOTIDE SEQUENCE [LARGE SCALE GENOMIC DNA]</scope>
    <source>
        <strain evidence="1 2">20041</strain>
    </source>
</reference>
<dbReference type="PATRIC" id="fig|330734.3.peg.1085"/>
<accession>A0A0H4HYT8</accession>
<keyword evidence="1" id="KW-0132">Cell division</keyword>
<name>A0A0H4HYT8_9GAMM</name>
<organism evidence="1 2">
    <name type="scientific">Marinobacter psychrophilus</name>
    <dbReference type="NCBI Taxonomy" id="330734"/>
    <lineage>
        <taxon>Bacteria</taxon>
        <taxon>Pseudomonadati</taxon>
        <taxon>Pseudomonadota</taxon>
        <taxon>Gammaproteobacteria</taxon>
        <taxon>Pseudomonadales</taxon>
        <taxon>Marinobacteraceae</taxon>
        <taxon>Marinobacter</taxon>
    </lineage>
</organism>
<gene>
    <name evidence="1" type="ORF">ABA45_05125</name>
</gene>
<dbReference type="RefSeq" id="WP_048384581.1">
    <property type="nucleotide sequence ID" value="NZ_CP011494.1"/>
</dbReference>
<dbReference type="AlphaFoldDB" id="A0A0H4HYT8"/>
<keyword evidence="1" id="KW-0131">Cell cycle</keyword>
<evidence type="ECO:0000313" key="2">
    <source>
        <dbReference type="Proteomes" id="UP000036406"/>
    </source>
</evidence>